<protein>
    <submittedName>
        <fullName evidence="1">Uncharacterized protein</fullName>
    </submittedName>
</protein>
<keyword evidence="2" id="KW-1185">Reference proteome</keyword>
<sequence length="110" mass="12798">MALVVQKFNKFYKKGFNKRGKKPPFKKGGQSSSLFKARYFECNSIKHFVANCPKAIENEKGALEAKLEAIKKRRKDFSNKEFQKIVLENKNLCEKVLSLEKCMVDYNDLK</sequence>
<comment type="caution">
    <text evidence="1">The sequence shown here is derived from an EMBL/GenBank/DDBJ whole genome shotgun (WGS) entry which is preliminary data.</text>
</comment>
<proteinExistence type="predicted"/>
<name>A0ACC0ALC5_CATRO</name>
<accession>A0ACC0ALC5</accession>
<evidence type="ECO:0000313" key="1">
    <source>
        <dbReference type="EMBL" id="KAI5661782.1"/>
    </source>
</evidence>
<dbReference type="Proteomes" id="UP001060085">
    <property type="component" value="Linkage Group LG05"/>
</dbReference>
<organism evidence="1 2">
    <name type="scientific">Catharanthus roseus</name>
    <name type="common">Madagascar periwinkle</name>
    <name type="synonym">Vinca rosea</name>
    <dbReference type="NCBI Taxonomy" id="4058"/>
    <lineage>
        <taxon>Eukaryota</taxon>
        <taxon>Viridiplantae</taxon>
        <taxon>Streptophyta</taxon>
        <taxon>Embryophyta</taxon>
        <taxon>Tracheophyta</taxon>
        <taxon>Spermatophyta</taxon>
        <taxon>Magnoliopsida</taxon>
        <taxon>eudicotyledons</taxon>
        <taxon>Gunneridae</taxon>
        <taxon>Pentapetalae</taxon>
        <taxon>asterids</taxon>
        <taxon>lamiids</taxon>
        <taxon>Gentianales</taxon>
        <taxon>Apocynaceae</taxon>
        <taxon>Rauvolfioideae</taxon>
        <taxon>Vinceae</taxon>
        <taxon>Catharanthinae</taxon>
        <taxon>Catharanthus</taxon>
    </lineage>
</organism>
<gene>
    <name evidence="1" type="ORF">M9H77_21105</name>
</gene>
<dbReference type="EMBL" id="CM044705">
    <property type="protein sequence ID" value="KAI5661782.1"/>
    <property type="molecule type" value="Genomic_DNA"/>
</dbReference>
<evidence type="ECO:0000313" key="2">
    <source>
        <dbReference type="Proteomes" id="UP001060085"/>
    </source>
</evidence>
<reference evidence="2" key="1">
    <citation type="journal article" date="2023" name="Nat. Plants">
        <title>Single-cell RNA sequencing provides a high-resolution roadmap for understanding the multicellular compartmentation of specialized metabolism.</title>
        <authorList>
            <person name="Sun S."/>
            <person name="Shen X."/>
            <person name="Li Y."/>
            <person name="Li Y."/>
            <person name="Wang S."/>
            <person name="Li R."/>
            <person name="Zhang H."/>
            <person name="Shen G."/>
            <person name="Guo B."/>
            <person name="Wei J."/>
            <person name="Xu J."/>
            <person name="St-Pierre B."/>
            <person name="Chen S."/>
            <person name="Sun C."/>
        </authorList>
    </citation>
    <scope>NUCLEOTIDE SEQUENCE [LARGE SCALE GENOMIC DNA]</scope>
</reference>